<organism evidence="1">
    <name type="scientific">Rhizophora mucronata</name>
    <name type="common">Asiatic mangrove</name>
    <dbReference type="NCBI Taxonomy" id="61149"/>
    <lineage>
        <taxon>Eukaryota</taxon>
        <taxon>Viridiplantae</taxon>
        <taxon>Streptophyta</taxon>
        <taxon>Embryophyta</taxon>
        <taxon>Tracheophyta</taxon>
        <taxon>Spermatophyta</taxon>
        <taxon>Magnoliopsida</taxon>
        <taxon>eudicotyledons</taxon>
        <taxon>Gunneridae</taxon>
        <taxon>Pentapetalae</taxon>
        <taxon>rosids</taxon>
        <taxon>fabids</taxon>
        <taxon>Malpighiales</taxon>
        <taxon>Rhizophoraceae</taxon>
        <taxon>Rhizophora</taxon>
    </lineage>
</organism>
<evidence type="ECO:0000313" key="1">
    <source>
        <dbReference type="EMBL" id="MBW96091.1"/>
    </source>
</evidence>
<dbReference type="AlphaFoldDB" id="A0A2P2JRK8"/>
<proteinExistence type="predicted"/>
<accession>A0A2P2JRK8</accession>
<dbReference type="EMBL" id="GGEC01015608">
    <property type="protein sequence ID" value="MBW96091.1"/>
    <property type="molecule type" value="Transcribed_RNA"/>
</dbReference>
<name>A0A2P2JRK8_RHIMU</name>
<reference evidence="1" key="1">
    <citation type="submission" date="2018-02" db="EMBL/GenBank/DDBJ databases">
        <title>Rhizophora mucronata_Transcriptome.</title>
        <authorList>
            <person name="Meera S.P."/>
            <person name="Sreeshan A."/>
            <person name="Augustine A."/>
        </authorList>
    </citation>
    <scope>NUCLEOTIDE SEQUENCE</scope>
    <source>
        <tissue evidence="1">Leaf</tissue>
    </source>
</reference>
<sequence>MMTTASRVYFSYYIFQENTFYIIYILFLIHKVDLAHIQTRMHMPNLYTLLNTVAC</sequence>
<protein>
    <submittedName>
        <fullName evidence="1">Uncharacterized protein</fullName>
    </submittedName>
</protein>